<evidence type="ECO:0000256" key="2">
    <source>
        <dbReference type="ARBA" id="ARBA00004651"/>
    </source>
</evidence>
<reference evidence="15" key="1">
    <citation type="submission" date="2022-10" db="EMBL/GenBank/DDBJ databases">
        <authorList>
            <person name="Yue Y."/>
        </authorList>
    </citation>
    <scope>NUCLEOTIDE SEQUENCE</scope>
    <source>
        <strain evidence="15">Z654</strain>
    </source>
</reference>
<name>A0AAE3J1W9_9RHOB</name>
<evidence type="ECO:0000256" key="4">
    <source>
        <dbReference type="ARBA" id="ARBA00022448"/>
    </source>
</evidence>
<keyword evidence="9" id="KW-0249">Electron transport</keyword>
<evidence type="ECO:0000256" key="11">
    <source>
        <dbReference type="ARBA" id="ARBA00023004"/>
    </source>
</evidence>
<keyword evidence="7 13" id="KW-0812">Transmembrane</keyword>
<evidence type="ECO:0000256" key="12">
    <source>
        <dbReference type="ARBA" id="ARBA00023136"/>
    </source>
</evidence>
<dbReference type="SUPFAM" id="SSF81342">
    <property type="entry name" value="Transmembrane di-heme cytochromes"/>
    <property type="match status" value="1"/>
</dbReference>
<feature type="transmembrane region" description="Helical" evidence="13">
    <location>
        <begin position="211"/>
        <end position="231"/>
    </location>
</feature>
<evidence type="ECO:0000256" key="6">
    <source>
        <dbReference type="ARBA" id="ARBA00022617"/>
    </source>
</evidence>
<feature type="transmembrane region" description="Helical" evidence="13">
    <location>
        <begin position="268"/>
        <end position="289"/>
    </location>
</feature>
<keyword evidence="11" id="KW-0408">Iron</keyword>
<dbReference type="InterPro" id="IPR011577">
    <property type="entry name" value="Cyt_b561_bac/Ni-Hgenase"/>
</dbReference>
<dbReference type="GO" id="GO:0046872">
    <property type="term" value="F:metal ion binding"/>
    <property type="evidence" value="ECO:0007669"/>
    <property type="project" value="UniProtKB-KW"/>
</dbReference>
<evidence type="ECO:0000256" key="5">
    <source>
        <dbReference type="ARBA" id="ARBA00022475"/>
    </source>
</evidence>
<dbReference type="GO" id="GO:0022904">
    <property type="term" value="P:respiratory electron transport chain"/>
    <property type="evidence" value="ECO:0007669"/>
    <property type="project" value="InterPro"/>
</dbReference>
<evidence type="ECO:0000313" key="16">
    <source>
        <dbReference type="Proteomes" id="UP001208041"/>
    </source>
</evidence>
<keyword evidence="16" id="KW-1185">Reference proteome</keyword>
<comment type="caution">
    <text evidence="15">The sequence shown here is derived from an EMBL/GenBank/DDBJ whole genome shotgun (WGS) entry which is preliminary data.</text>
</comment>
<dbReference type="GO" id="GO:0009061">
    <property type="term" value="P:anaerobic respiration"/>
    <property type="evidence" value="ECO:0007669"/>
    <property type="project" value="TreeGrafter"/>
</dbReference>
<evidence type="ECO:0000256" key="9">
    <source>
        <dbReference type="ARBA" id="ARBA00022982"/>
    </source>
</evidence>
<proteinExistence type="inferred from homology"/>
<evidence type="ECO:0000256" key="3">
    <source>
        <dbReference type="ARBA" id="ARBA00010747"/>
    </source>
</evidence>
<dbReference type="PANTHER" id="PTHR30074">
    <property type="entry name" value="FORMATE DEHYDROGENASE, NITRATE-INDUCIBLE, CYTOCHROME B556 FDN SUBUNIT"/>
    <property type="match status" value="1"/>
</dbReference>
<dbReference type="GO" id="GO:0009055">
    <property type="term" value="F:electron transfer activity"/>
    <property type="evidence" value="ECO:0007669"/>
    <property type="project" value="InterPro"/>
</dbReference>
<evidence type="ECO:0000259" key="14">
    <source>
        <dbReference type="Pfam" id="PF01292"/>
    </source>
</evidence>
<feature type="transmembrane region" description="Helical" evidence="13">
    <location>
        <begin position="169"/>
        <end position="191"/>
    </location>
</feature>
<feature type="transmembrane region" description="Helical" evidence="13">
    <location>
        <begin position="332"/>
        <end position="351"/>
    </location>
</feature>
<comment type="subcellular location">
    <subcellularLocation>
        <location evidence="2">Cell membrane</location>
        <topology evidence="2">Multi-pass membrane protein</topology>
    </subcellularLocation>
</comment>
<sequence length="398" mass="43642">MLRFLLGILLSFVLIIVQPAGVFAQSTDRSATGGAQTLEDIMARQQKIVIDDSFRRDVTGNTEGAAITDQLGTLGGASDPDLWRALRYGSANVTVSTGGEAAKSVIQSGGMWWLEFRRDVLAPFGSYLLLGTILLLVLFYLIRGKIRIDGEKTGETILRFNTIERMGHWILGISFILLGVTGLISLLGRMWIIPWLGKDAFATLALASKWIHNNVSFAFILGLIMIVVVWAKDNIPNRADLQWIAQGGGIFKKGVHPPAKRFNAGQKVIFWSVVLFGSAISVTGVSLLFPHSIPLFESLFQMLNATGLPQIVGYGEISTVLSPQEDMQFAQLWHAVLAFFLMAIVIAHIYIGSVGMEGAFAAVGSGEVEKQWAREHHSLWVESIEEKQPNEDETAEAK</sequence>
<accession>A0AAE3J1W9</accession>
<dbReference type="EMBL" id="JAOYFC010000002">
    <property type="protein sequence ID" value="MCV6825083.1"/>
    <property type="molecule type" value="Genomic_DNA"/>
</dbReference>
<evidence type="ECO:0000256" key="7">
    <source>
        <dbReference type="ARBA" id="ARBA00022692"/>
    </source>
</evidence>
<dbReference type="AlphaFoldDB" id="A0AAE3J1W9"/>
<keyword evidence="8" id="KW-0479">Metal-binding</keyword>
<comment type="similarity">
    <text evidence="3">Belongs to the formate dehydrogenase gamma subunit family.</text>
</comment>
<organism evidence="15 16">
    <name type="scientific">Halocynthiibacter halioticoli</name>
    <dbReference type="NCBI Taxonomy" id="2986804"/>
    <lineage>
        <taxon>Bacteria</taxon>
        <taxon>Pseudomonadati</taxon>
        <taxon>Pseudomonadota</taxon>
        <taxon>Alphaproteobacteria</taxon>
        <taxon>Rhodobacterales</taxon>
        <taxon>Paracoccaceae</taxon>
        <taxon>Halocynthiibacter</taxon>
    </lineage>
</organism>
<keyword evidence="10 13" id="KW-1133">Transmembrane helix</keyword>
<keyword evidence="15" id="KW-0560">Oxidoreductase</keyword>
<dbReference type="InterPro" id="IPR016174">
    <property type="entry name" value="Di-haem_cyt_TM"/>
</dbReference>
<evidence type="ECO:0000256" key="10">
    <source>
        <dbReference type="ARBA" id="ARBA00022989"/>
    </source>
</evidence>
<evidence type="ECO:0000256" key="1">
    <source>
        <dbReference type="ARBA" id="ARBA00001971"/>
    </source>
</evidence>
<dbReference type="Proteomes" id="UP001208041">
    <property type="component" value="Unassembled WGS sequence"/>
</dbReference>
<dbReference type="PANTHER" id="PTHR30074:SF6">
    <property type="entry name" value="FORMATE DEHYDROGENASE GAMMA SUBUNIT"/>
    <property type="match status" value="1"/>
</dbReference>
<evidence type="ECO:0000256" key="8">
    <source>
        <dbReference type="ARBA" id="ARBA00022723"/>
    </source>
</evidence>
<feature type="transmembrane region" description="Helical" evidence="13">
    <location>
        <begin position="120"/>
        <end position="142"/>
    </location>
</feature>
<dbReference type="GO" id="GO:0009326">
    <property type="term" value="C:formate dehydrogenase complex"/>
    <property type="evidence" value="ECO:0007669"/>
    <property type="project" value="InterPro"/>
</dbReference>
<dbReference type="InterPro" id="IPR051817">
    <property type="entry name" value="FDH_cytochrome_b556_subunit"/>
</dbReference>
<dbReference type="Gene3D" id="1.20.950.20">
    <property type="entry name" value="Transmembrane di-heme cytochromes, Chain C"/>
    <property type="match status" value="1"/>
</dbReference>
<dbReference type="GO" id="GO:0015944">
    <property type="term" value="P:formate oxidation"/>
    <property type="evidence" value="ECO:0007669"/>
    <property type="project" value="TreeGrafter"/>
</dbReference>
<keyword evidence="4" id="KW-0813">Transport</keyword>
<protein>
    <submittedName>
        <fullName evidence="15">Formate dehydrogenase subunit gamma</fullName>
        <ecNumber evidence="15">1.17.1.9</ecNumber>
    </submittedName>
</protein>
<dbReference type="RefSeq" id="WP_263953908.1">
    <property type="nucleotide sequence ID" value="NZ_JAOYFC010000002.1"/>
</dbReference>
<feature type="domain" description="Cytochrome b561 bacterial/Ni-hydrogenase" evidence="14">
    <location>
        <begin position="159"/>
        <end position="352"/>
    </location>
</feature>
<keyword evidence="12 13" id="KW-0472">Membrane</keyword>
<dbReference type="GO" id="GO:0036397">
    <property type="term" value="F:formate dehydrogenase (quinone) activity"/>
    <property type="evidence" value="ECO:0007669"/>
    <property type="project" value="TreeGrafter"/>
</dbReference>
<dbReference type="NCBIfam" id="TIGR01583">
    <property type="entry name" value="formate-DH-gamm"/>
    <property type="match status" value="1"/>
</dbReference>
<evidence type="ECO:0000256" key="13">
    <source>
        <dbReference type="SAM" id="Phobius"/>
    </source>
</evidence>
<keyword evidence="6" id="KW-0349">Heme</keyword>
<dbReference type="GO" id="GO:0008863">
    <property type="term" value="F:formate dehydrogenase (NAD+) activity"/>
    <property type="evidence" value="ECO:0007669"/>
    <property type="project" value="UniProtKB-EC"/>
</dbReference>
<keyword evidence="5" id="KW-1003">Cell membrane</keyword>
<dbReference type="InterPro" id="IPR006471">
    <property type="entry name" value="Formate_DH_gsu"/>
</dbReference>
<dbReference type="EC" id="1.17.1.9" evidence="15"/>
<dbReference type="Pfam" id="PF01292">
    <property type="entry name" value="Ni_hydr_CYTB"/>
    <property type="match status" value="1"/>
</dbReference>
<evidence type="ECO:0000313" key="15">
    <source>
        <dbReference type="EMBL" id="MCV6825083.1"/>
    </source>
</evidence>
<gene>
    <name evidence="15" type="ORF">OH136_11010</name>
</gene>
<comment type="cofactor">
    <cofactor evidence="1">
        <name>heme</name>
        <dbReference type="ChEBI" id="CHEBI:30413"/>
    </cofactor>
</comment>
<dbReference type="GO" id="GO:0005886">
    <property type="term" value="C:plasma membrane"/>
    <property type="evidence" value="ECO:0007669"/>
    <property type="project" value="UniProtKB-SubCell"/>
</dbReference>